<evidence type="ECO:0000256" key="7">
    <source>
        <dbReference type="RuleBase" id="RU363032"/>
    </source>
</evidence>
<evidence type="ECO:0000313" key="9">
    <source>
        <dbReference type="EMBL" id="WAX56068.1"/>
    </source>
</evidence>
<keyword evidence="2 7" id="KW-0813">Transport</keyword>
<dbReference type="RefSeq" id="WP_269442594.1">
    <property type="nucleotide sequence ID" value="NZ_CP097463.1"/>
</dbReference>
<keyword evidence="5 7" id="KW-1133">Transmembrane helix</keyword>
<evidence type="ECO:0000259" key="8">
    <source>
        <dbReference type="PROSITE" id="PS50928"/>
    </source>
</evidence>
<accession>A0ABY7JWN1</accession>
<gene>
    <name evidence="9" type="ORF">M6B22_16195</name>
</gene>
<evidence type="ECO:0000256" key="5">
    <source>
        <dbReference type="ARBA" id="ARBA00022989"/>
    </source>
</evidence>
<dbReference type="EMBL" id="CP097463">
    <property type="protein sequence ID" value="WAX56068.1"/>
    <property type="molecule type" value="Genomic_DNA"/>
</dbReference>
<keyword evidence="10" id="KW-1185">Reference proteome</keyword>
<dbReference type="PROSITE" id="PS50928">
    <property type="entry name" value="ABC_TM1"/>
    <property type="match status" value="1"/>
</dbReference>
<dbReference type="InterPro" id="IPR045621">
    <property type="entry name" value="BPD_transp_1_N"/>
</dbReference>
<feature type="transmembrane region" description="Helical" evidence="7">
    <location>
        <begin position="257"/>
        <end position="278"/>
    </location>
</feature>
<dbReference type="Proteomes" id="UP001164693">
    <property type="component" value="Chromosome"/>
</dbReference>
<dbReference type="Pfam" id="PF19300">
    <property type="entry name" value="BPD_transp_1_N"/>
    <property type="match status" value="1"/>
</dbReference>
<evidence type="ECO:0000256" key="4">
    <source>
        <dbReference type="ARBA" id="ARBA00022692"/>
    </source>
</evidence>
<comment type="subcellular location">
    <subcellularLocation>
        <location evidence="1 7">Cell membrane</location>
        <topology evidence="1 7">Multi-pass membrane protein</topology>
    </subcellularLocation>
</comment>
<dbReference type="SUPFAM" id="SSF161098">
    <property type="entry name" value="MetI-like"/>
    <property type="match status" value="1"/>
</dbReference>
<dbReference type="PANTHER" id="PTHR30465">
    <property type="entry name" value="INNER MEMBRANE ABC TRANSPORTER"/>
    <property type="match status" value="1"/>
</dbReference>
<feature type="domain" description="ABC transmembrane type-1" evidence="8">
    <location>
        <begin position="104"/>
        <end position="326"/>
    </location>
</feature>
<feature type="transmembrane region" description="Helical" evidence="7">
    <location>
        <begin position="304"/>
        <end position="329"/>
    </location>
</feature>
<evidence type="ECO:0000256" key="2">
    <source>
        <dbReference type="ARBA" id="ARBA00022448"/>
    </source>
</evidence>
<organism evidence="9 10">
    <name type="scientific">Jatrophihabitans cynanchi</name>
    <dbReference type="NCBI Taxonomy" id="2944128"/>
    <lineage>
        <taxon>Bacteria</taxon>
        <taxon>Bacillati</taxon>
        <taxon>Actinomycetota</taxon>
        <taxon>Actinomycetes</taxon>
        <taxon>Jatrophihabitantales</taxon>
        <taxon>Jatrophihabitantaceae</taxon>
        <taxon>Jatrophihabitans</taxon>
    </lineage>
</organism>
<evidence type="ECO:0000256" key="3">
    <source>
        <dbReference type="ARBA" id="ARBA00022475"/>
    </source>
</evidence>
<sequence>MLIFTIRRLVSSFFVLLVASFIVFMFAAANYDPLKPLRSRNPPPTPASIELFKQQHHLNQPILGRYWDWLRHMVGFDGSFPFVKFNFGNDLANAPVAHDLGQRLEITTRMVLGAIILAAILAIVLGVISGVRRDKAFDAVATVLTFVLLALPTFWFAAVLKDGAIRANNAIGHRVFYTAGTETFGSPPPSSIFSFNQDQLQHMVLPILSLGLLTASGWIRYQRASTIDVLDADYMRLARAKGVRYRTVIRRHGLRNALIPLVTVMAIDIGALFGGAIITEKVYVWHGMGEFLNQAIGAEDTYAVAGWVMVSAIFVVIFNLIADLLYAVLDPRIRLA</sequence>
<protein>
    <submittedName>
        <fullName evidence="9">ABC transporter permease</fullName>
    </submittedName>
</protein>
<keyword evidence="3" id="KW-1003">Cell membrane</keyword>
<dbReference type="CDD" id="cd06261">
    <property type="entry name" value="TM_PBP2"/>
    <property type="match status" value="1"/>
</dbReference>
<evidence type="ECO:0000313" key="10">
    <source>
        <dbReference type="Proteomes" id="UP001164693"/>
    </source>
</evidence>
<dbReference type="InterPro" id="IPR035906">
    <property type="entry name" value="MetI-like_sf"/>
</dbReference>
<feature type="transmembrane region" description="Helical" evidence="7">
    <location>
        <begin position="203"/>
        <end position="221"/>
    </location>
</feature>
<dbReference type="PANTHER" id="PTHR30465:SF0">
    <property type="entry name" value="OLIGOPEPTIDE TRANSPORT SYSTEM PERMEASE PROTEIN APPB"/>
    <property type="match status" value="1"/>
</dbReference>
<feature type="transmembrane region" description="Helical" evidence="7">
    <location>
        <begin position="110"/>
        <end position="128"/>
    </location>
</feature>
<evidence type="ECO:0000256" key="6">
    <source>
        <dbReference type="ARBA" id="ARBA00023136"/>
    </source>
</evidence>
<dbReference type="Gene3D" id="1.10.3720.10">
    <property type="entry name" value="MetI-like"/>
    <property type="match status" value="1"/>
</dbReference>
<reference evidence="9" key="1">
    <citation type="submission" date="2022-05" db="EMBL/GenBank/DDBJ databases">
        <title>Jatrophihabitans sp. SB3-54 whole genome sequence.</title>
        <authorList>
            <person name="Suh M.K."/>
            <person name="Eom M.K."/>
            <person name="Kim J.S."/>
            <person name="Kim H.S."/>
            <person name="Do H.E."/>
            <person name="Shin Y.K."/>
            <person name="Lee J.-S."/>
        </authorList>
    </citation>
    <scope>NUCLEOTIDE SEQUENCE</scope>
    <source>
        <strain evidence="9">SB3-54</strain>
    </source>
</reference>
<name>A0ABY7JWN1_9ACTN</name>
<feature type="transmembrane region" description="Helical" evidence="7">
    <location>
        <begin position="140"/>
        <end position="160"/>
    </location>
</feature>
<keyword evidence="4 7" id="KW-0812">Transmembrane</keyword>
<dbReference type="Pfam" id="PF00528">
    <property type="entry name" value="BPD_transp_1"/>
    <property type="match status" value="1"/>
</dbReference>
<proteinExistence type="inferred from homology"/>
<keyword evidence="6 7" id="KW-0472">Membrane</keyword>
<comment type="similarity">
    <text evidence="7">Belongs to the binding-protein-dependent transport system permease family.</text>
</comment>
<feature type="transmembrane region" description="Helical" evidence="7">
    <location>
        <begin position="12"/>
        <end position="31"/>
    </location>
</feature>
<evidence type="ECO:0000256" key="1">
    <source>
        <dbReference type="ARBA" id="ARBA00004651"/>
    </source>
</evidence>
<dbReference type="InterPro" id="IPR000515">
    <property type="entry name" value="MetI-like"/>
</dbReference>